<dbReference type="Proteomes" id="UP001314205">
    <property type="component" value="Unassembled WGS sequence"/>
</dbReference>
<evidence type="ECO:0000313" key="1">
    <source>
        <dbReference type="EMBL" id="CAK1597896.1"/>
    </source>
</evidence>
<keyword evidence="2" id="KW-1185">Reference proteome</keyword>
<comment type="caution">
    <text evidence="1">The sequence shown here is derived from an EMBL/GenBank/DDBJ whole genome shotgun (WGS) entry which is preliminary data.</text>
</comment>
<organism evidence="1 2">
    <name type="scientific">Parnassius mnemosyne</name>
    <name type="common">clouded apollo</name>
    <dbReference type="NCBI Taxonomy" id="213953"/>
    <lineage>
        <taxon>Eukaryota</taxon>
        <taxon>Metazoa</taxon>
        <taxon>Ecdysozoa</taxon>
        <taxon>Arthropoda</taxon>
        <taxon>Hexapoda</taxon>
        <taxon>Insecta</taxon>
        <taxon>Pterygota</taxon>
        <taxon>Neoptera</taxon>
        <taxon>Endopterygota</taxon>
        <taxon>Lepidoptera</taxon>
        <taxon>Glossata</taxon>
        <taxon>Ditrysia</taxon>
        <taxon>Papilionoidea</taxon>
        <taxon>Papilionidae</taxon>
        <taxon>Parnassiinae</taxon>
        <taxon>Parnassini</taxon>
        <taxon>Parnassius</taxon>
        <taxon>Driopa</taxon>
    </lineage>
</organism>
<protein>
    <submittedName>
        <fullName evidence="1">Uncharacterized protein</fullName>
    </submittedName>
</protein>
<sequence>MPLTITYSAHICREPTLRAAMGSTARSTLLCSVRCFSLLPLPPRCRRCRPPWPTASVATSSRCHRLALSRARAARRFTLPVSFHSRCILLRRLHVHCQAIRFPIFQRAFCE</sequence>
<evidence type="ECO:0000313" key="2">
    <source>
        <dbReference type="Proteomes" id="UP001314205"/>
    </source>
</evidence>
<name>A0AAV1LR47_9NEOP</name>
<accession>A0AAV1LR47</accession>
<proteinExistence type="predicted"/>
<dbReference type="AlphaFoldDB" id="A0AAV1LR47"/>
<gene>
    <name evidence="1" type="ORF">PARMNEM_LOCUS16986</name>
</gene>
<reference evidence="1 2" key="1">
    <citation type="submission" date="2023-11" db="EMBL/GenBank/DDBJ databases">
        <authorList>
            <person name="Hedman E."/>
            <person name="Englund M."/>
            <person name="Stromberg M."/>
            <person name="Nyberg Akerstrom W."/>
            <person name="Nylinder S."/>
            <person name="Jareborg N."/>
            <person name="Kallberg Y."/>
            <person name="Kronander E."/>
        </authorList>
    </citation>
    <scope>NUCLEOTIDE SEQUENCE [LARGE SCALE GENOMIC DNA]</scope>
</reference>
<dbReference type="EMBL" id="CAVLGL010000095">
    <property type="protein sequence ID" value="CAK1597896.1"/>
    <property type="molecule type" value="Genomic_DNA"/>
</dbReference>